<evidence type="ECO:0000256" key="3">
    <source>
        <dbReference type="SAM" id="SignalP"/>
    </source>
</evidence>
<dbReference type="AlphaFoldDB" id="A0A5C7HQ38"/>
<dbReference type="EMBL" id="VAHF01000007">
    <property type="protein sequence ID" value="TXG58878.1"/>
    <property type="molecule type" value="Genomic_DNA"/>
</dbReference>
<dbReference type="PANTHER" id="PTHR13234:SF78">
    <property type="entry name" value="GAMMA-INTERFERON-INDUCIBLE LYSOSOMAL THIOL REDUCTASE-LIKE"/>
    <property type="match status" value="1"/>
</dbReference>
<dbReference type="Pfam" id="PF03227">
    <property type="entry name" value="GILT"/>
    <property type="match status" value="1"/>
</dbReference>
<keyword evidence="2" id="KW-0325">Glycoprotein</keyword>
<dbReference type="Gene3D" id="3.40.30.10">
    <property type="entry name" value="Glutaredoxin"/>
    <property type="match status" value="1"/>
</dbReference>
<dbReference type="Proteomes" id="UP000323000">
    <property type="component" value="Chromosome 7"/>
</dbReference>
<dbReference type="InterPro" id="IPR004911">
    <property type="entry name" value="Interferon-induced_GILT"/>
</dbReference>
<feature type="signal peptide" evidence="3">
    <location>
        <begin position="1"/>
        <end position="16"/>
    </location>
</feature>
<evidence type="ECO:0008006" key="6">
    <source>
        <dbReference type="Google" id="ProtNLM"/>
    </source>
</evidence>
<proteinExistence type="inferred from homology"/>
<name>A0A5C7HQ38_9ROSI</name>
<evidence type="ECO:0000256" key="1">
    <source>
        <dbReference type="ARBA" id="ARBA00005679"/>
    </source>
</evidence>
<comment type="similarity">
    <text evidence="1">Belongs to the GILT family.</text>
</comment>
<gene>
    <name evidence="4" type="ORF">EZV62_016707</name>
</gene>
<feature type="chain" id="PRO_5022696730" description="Saposin A-type domain-containing protein" evidence="3">
    <location>
        <begin position="17"/>
        <end position="207"/>
    </location>
</feature>
<dbReference type="PANTHER" id="PTHR13234">
    <property type="entry name" value="GAMMA-INTERFERON INDUCIBLE LYSOSOMAL THIOL REDUCTASE GILT"/>
    <property type="match status" value="1"/>
</dbReference>
<protein>
    <recommendedName>
        <fullName evidence="6">Saposin A-type domain-containing protein</fullName>
    </recommendedName>
</protein>
<reference evidence="5" key="1">
    <citation type="journal article" date="2019" name="Gigascience">
        <title>De novo genome assembly of the endangered Acer yangbiense, a plant species with extremely small populations endemic to Yunnan Province, China.</title>
        <authorList>
            <person name="Yang J."/>
            <person name="Wariss H.M."/>
            <person name="Tao L."/>
            <person name="Zhang R."/>
            <person name="Yun Q."/>
            <person name="Hollingsworth P."/>
            <person name="Dao Z."/>
            <person name="Luo G."/>
            <person name="Guo H."/>
            <person name="Ma Y."/>
            <person name="Sun W."/>
        </authorList>
    </citation>
    <scope>NUCLEOTIDE SEQUENCE [LARGE SCALE GENOMIC DNA]</scope>
    <source>
        <strain evidence="5">cv. Malutang</strain>
    </source>
</reference>
<accession>A0A5C7HQ38</accession>
<evidence type="ECO:0000256" key="2">
    <source>
        <dbReference type="ARBA" id="ARBA00023180"/>
    </source>
</evidence>
<organism evidence="4 5">
    <name type="scientific">Acer yangbiense</name>
    <dbReference type="NCBI Taxonomy" id="1000413"/>
    <lineage>
        <taxon>Eukaryota</taxon>
        <taxon>Viridiplantae</taxon>
        <taxon>Streptophyta</taxon>
        <taxon>Embryophyta</taxon>
        <taxon>Tracheophyta</taxon>
        <taxon>Spermatophyta</taxon>
        <taxon>Magnoliopsida</taxon>
        <taxon>eudicotyledons</taxon>
        <taxon>Gunneridae</taxon>
        <taxon>Pentapetalae</taxon>
        <taxon>rosids</taxon>
        <taxon>malvids</taxon>
        <taxon>Sapindales</taxon>
        <taxon>Sapindaceae</taxon>
        <taxon>Hippocastanoideae</taxon>
        <taxon>Acereae</taxon>
        <taxon>Acer</taxon>
    </lineage>
</organism>
<comment type="caution">
    <text evidence="4">The sequence shown here is derived from an EMBL/GenBank/DDBJ whole genome shotgun (WGS) entry which is preliminary data.</text>
</comment>
<keyword evidence="5" id="KW-1185">Reference proteome</keyword>
<dbReference type="OrthoDB" id="958254at2759"/>
<dbReference type="GO" id="GO:0016671">
    <property type="term" value="F:oxidoreductase activity, acting on a sulfur group of donors, disulfide as acceptor"/>
    <property type="evidence" value="ECO:0007669"/>
    <property type="project" value="InterPro"/>
</dbReference>
<evidence type="ECO:0000313" key="4">
    <source>
        <dbReference type="EMBL" id="TXG58878.1"/>
    </source>
</evidence>
<sequence length="207" mass="23454">MAYFAHLLSFLVLTTAHMFFFISPSHSIPSPPPPAKPPKVDLVLYYETLCPACADFVTTDLVKVFQTDLNTIVNFRLVPWGNAKVINGTIVCQHGEDECYLNTIDACIINAWPEVKKHFPFISCIEAENSAMQVKHSKDVEKSWRKCAHKLGFPQEPIDKCYNSGEGIKLSLRYGNETDRIIPPHEYVPWITVNDVPLRLVILDSHL</sequence>
<evidence type="ECO:0000313" key="5">
    <source>
        <dbReference type="Proteomes" id="UP000323000"/>
    </source>
</evidence>
<keyword evidence="3" id="KW-0732">Signal</keyword>